<keyword evidence="6" id="KW-1185">Reference proteome</keyword>
<evidence type="ECO:0000256" key="2">
    <source>
        <dbReference type="ARBA" id="ARBA00022638"/>
    </source>
</evidence>
<feature type="domain" description="M23ase beta-sheet core" evidence="4">
    <location>
        <begin position="28"/>
        <end position="129"/>
    </location>
</feature>
<keyword evidence="5" id="KW-0378">Hydrolase</keyword>
<evidence type="ECO:0000313" key="5">
    <source>
        <dbReference type="EMBL" id="ANA86004.1"/>
    </source>
</evidence>
<evidence type="ECO:0000256" key="1">
    <source>
        <dbReference type="ARBA" id="ARBA00022529"/>
    </source>
</evidence>
<dbReference type="InterPro" id="IPR011055">
    <property type="entry name" value="Dup_hybrid_motif"/>
</dbReference>
<dbReference type="Gene3D" id="2.70.70.10">
    <property type="entry name" value="Glucose Permease (Domain IIA)"/>
    <property type="match status" value="1"/>
</dbReference>
<reference evidence="5 6" key="1">
    <citation type="submission" date="2016-03" db="EMBL/GenBank/DDBJ databases">
        <authorList>
            <person name="Rimple P."/>
            <person name="Montgomery M.T."/>
            <person name="Guerrero C.A."/>
            <person name="Mavrich T.N."/>
            <person name="Pope W.H."/>
            <person name="Garlena R.A."/>
            <person name="Russell D.A."/>
            <person name="Jacobs-Sera D."/>
            <person name="Hendrix R.W."/>
            <person name="Hatfull G.F."/>
        </authorList>
    </citation>
    <scope>NUCLEOTIDE SEQUENCE [LARGE SCALE GENOMIC DNA]</scope>
</reference>
<feature type="compositionally biased region" description="Pro residues" evidence="3">
    <location>
        <begin position="154"/>
        <end position="165"/>
    </location>
</feature>
<proteinExistence type="predicted"/>
<protein>
    <submittedName>
        <fullName evidence="5">Lysin A, protease M23 domain</fullName>
    </submittedName>
</protein>
<dbReference type="PANTHER" id="PTHR21666:SF270">
    <property type="entry name" value="MUREIN HYDROLASE ACTIVATOR ENVC"/>
    <property type="match status" value="1"/>
</dbReference>
<dbReference type="EMBL" id="KU998242">
    <property type="protein sequence ID" value="ANA86004.1"/>
    <property type="molecule type" value="Genomic_DNA"/>
</dbReference>
<evidence type="ECO:0000256" key="3">
    <source>
        <dbReference type="SAM" id="MobiDB-lite"/>
    </source>
</evidence>
<dbReference type="InterPro" id="IPR016047">
    <property type="entry name" value="M23ase_b-sheet_dom"/>
</dbReference>
<sequence length="287" mass="30808">MMVTRYHPMKKGYIITSPFGWRDFDKAVHQGIDFGHPDGSGGMPVFAVQAGTVIMAGTAQGYGGPDPHGWLVIDSDDSQGSGVFEYGHITRLPSITVGTKVKAGQRIATINPNRSTNGGTAPHVHISYMPYEYNPNKKQNWSGLLKNAYHQGEAPPPPVNAPAPTPSKETPVAAADDVKLQLRGPKDNGWPQLAAQPDDDGVRFSPAHNGHRDALSLVDGLAVVVKEVTLRLPRATRGVRDYLSRKGDTVAGNAANAAAIAYENNVMLKALCRKEGIALESLTDLER</sequence>
<dbReference type="Proteomes" id="UP000203422">
    <property type="component" value="Segment"/>
</dbReference>
<keyword evidence="2" id="KW-0081">Bacteriolytic enzyme</keyword>
<evidence type="ECO:0000259" key="4">
    <source>
        <dbReference type="Pfam" id="PF01551"/>
    </source>
</evidence>
<feature type="region of interest" description="Disordered" evidence="3">
    <location>
        <begin position="149"/>
        <end position="171"/>
    </location>
</feature>
<evidence type="ECO:0000313" key="6">
    <source>
        <dbReference type="Proteomes" id="UP000203422"/>
    </source>
</evidence>
<dbReference type="KEGG" id="vg:28803065"/>
<name>A0A160DGG1_9CAUD</name>
<dbReference type="GO" id="GO:0042742">
    <property type="term" value="P:defense response to bacterium"/>
    <property type="evidence" value="ECO:0007669"/>
    <property type="project" value="UniProtKB-KW"/>
</dbReference>
<gene>
    <name evidence="5" type="primary">34</name>
    <name evidence="5" type="ORF">PBI_DEMOSTHENES_34</name>
</gene>
<dbReference type="OrthoDB" id="8753at10239"/>
<dbReference type="InterPro" id="IPR050570">
    <property type="entry name" value="Cell_wall_metabolism_enzyme"/>
</dbReference>
<dbReference type="RefSeq" id="YP_009276745.1">
    <property type="nucleotide sequence ID" value="NC_030944.1"/>
</dbReference>
<keyword evidence="5" id="KW-0645">Protease</keyword>
<keyword evidence="1" id="KW-0929">Antimicrobial</keyword>
<dbReference type="GO" id="GO:0004222">
    <property type="term" value="F:metalloendopeptidase activity"/>
    <property type="evidence" value="ECO:0007669"/>
    <property type="project" value="TreeGrafter"/>
</dbReference>
<accession>A0A160DGG1</accession>
<organism evidence="5 6">
    <name type="scientific">Gordonia phage Demosthenes</name>
    <dbReference type="NCBI Taxonomy" id="1838067"/>
    <lineage>
        <taxon>Viruses</taxon>
        <taxon>Duplodnaviria</taxon>
        <taxon>Heunggongvirae</taxon>
        <taxon>Uroviricota</taxon>
        <taxon>Caudoviricetes</taxon>
        <taxon>Demosthenesvirus</taxon>
        <taxon>Demosthenesvirus demosthenes</taxon>
    </lineage>
</organism>
<dbReference type="PANTHER" id="PTHR21666">
    <property type="entry name" value="PEPTIDASE-RELATED"/>
    <property type="match status" value="1"/>
</dbReference>
<dbReference type="SUPFAM" id="SSF51261">
    <property type="entry name" value="Duplicated hybrid motif"/>
    <property type="match status" value="1"/>
</dbReference>
<dbReference type="Pfam" id="PF01551">
    <property type="entry name" value="Peptidase_M23"/>
    <property type="match status" value="1"/>
</dbReference>
<dbReference type="CDD" id="cd12797">
    <property type="entry name" value="M23_peptidase"/>
    <property type="match status" value="1"/>
</dbReference>
<dbReference type="GeneID" id="28803065"/>
<dbReference type="GO" id="GO:0031640">
    <property type="term" value="P:killing of cells of another organism"/>
    <property type="evidence" value="ECO:0007669"/>
    <property type="project" value="UniProtKB-KW"/>
</dbReference>
<dbReference type="GO" id="GO:0006508">
    <property type="term" value="P:proteolysis"/>
    <property type="evidence" value="ECO:0007669"/>
    <property type="project" value="UniProtKB-KW"/>
</dbReference>